<keyword evidence="4" id="KW-0949">S-adenosyl-L-methionine</keyword>
<sequence>MSLLDFAIQITKKYIEQMPKSQRKKYGQFFTSKETAVFMAELFEVSANREKLHILDAGAGSGILSVALIERLQTIPRLQYIHLVCYENDPQIIELLRANLQWVCQHSTLRVDYEIREDNYILSQMLEYNGMLGAEPDPLKYDMVIGNPPYMKIAKDAPEAKAMPDICYGAPNLYFLFAAMGMFDLCPNGELVYIIPRSWTSGAYFKKFRQKFLKDGVLEHIHLFVSRDKVFENESVLQETMIIKVRKATAIPENVVITTTQSNKDFSNKTTFEAAYNTVVSGEDKYVYLVTNEQEVETLELLNRWSNTLPSIGLKMKTGLTVDFRNREALRDVVEDHAVPLFYSQHIQDGKVVFPIGKEHEYIVTNQASLLQPNANYLFVKRFTAKEEHRRLQCGVYLARKYPDYSKISTQNKINFIGGLKELSECIVYGLYVLFNSTFYDCYYRILNGSTQVNSTEINSMPVPPLESIEQMGKALIKSRDMTEARCDQILRSFIYEQNRGSKRDTKRIASAS</sequence>
<reference evidence="8" key="2">
    <citation type="submission" date="2021-04" db="EMBL/GenBank/DDBJ databases">
        <authorList>
            <person name="Gilroy R."/>
        </authorList>
    </citation>
    <scope>NUCLEOTIDE SEQUENCE</scope>
    <source>
        <strain evidence="8">2189</strain>
    </source>
</reference>
<reference evidence="8" key="1">
    <citation type="journal article" date="2021" name="PeerJ">
        <title>Extensive microbial diversity within the chicken gut microbiome revealed by metagenomics and culture.</title>
        <authorList>
            <person name="Gilroy R."/>
            <person name="Ravi A."/>
            <person name="Getino M."/>
            <person name="Pursley I."/>
            <person name="Horton D.L."/>
            <person name="Alikhan N.F."/>
            <person name="Baker D."/>
            <person name="Gharbi K."/>
            <person name="Hall N."/>
            <person name="Watson M."/>
            <person name="Adriaenssens E.M."/>
            <person name="Foster-Nyarko E."/>
            <person name="Jarju S."/>
            <person name="Secka A."/>
            <person name="Antonio M."/>
            <person name="Oren A."/>
            <person name="Chaudhuri R.R."/>
            <person name="La Ragione R."/>
            <person name="Hildebrand F."/>
            <person name="Pallen M.J."/>
        </authorList>
    </citation>
    <scope>NUCLEOTIDE SEQUENCE</scope>
    <source>
        <strain evidence="8">2189</strain>
    </source>
</reference>
<dbReference type="EMBL" id="DXEW01000029">
    <property type="protein sequence ID" value="HIX50814.1"/>
    <property type="molecule type" value="Genomic_DNA"/>
</dbReference>
<accession>A0A9D2AVN2</accession>
<evidence type="ECO:0000256" key="5">
    <source>
        <dbReference type="ARBA" id="ARBA00022884"/>
    </source>
</evidence>
<feature type="domain" description="Type II methyltransferase M.TaqI-like" evidence="7">
    <location>
        <begin position="136"/>
        <end position="231"/>
    </location>
</feature>
<dbReference type="PRINTS" id="PR00507">
    <property type="entry name" value="N12N6MTFRASE"/>
</dbReference>
<dbReference type="InterPro" id="IPR001737">
    <property type="entry name" value="KsgA/Erm"/>
</dbReference>
<dbReference type="PANTHER" id="PTHR33841">
    <property type="entry name" value="DNA METHYLTRANSFERASE YEEA-RELATED"/>
    <property type="match status" value="1"/>
</dbReference>
<evidence type="ECO:0000313" key="9">
    <source>
        <dbReference type="Proteomes" id="UP000886847"/>
    </source>
</evidence>
<dbReference type="Proteomes" id="UP000886847">
    <property type="component" value="Unassembled WGS sequence"/>
</dbReference>
<dbReference type="SUPFAM" id="SSF53335">
    <property type="entry name" value="S-adenosyl-L-methionine-dependent methyltransferases"/>
    <property type="match status" value="1"/>
</dbReference>
<dbReference type="EC" id="2.1.1.72" evidence="1"/>
<dbReference type="InterPro" id="IPR002052">
    <property type="entry name" value="DNA_methylase_N6_adenine_CS"/>
</dbReference>
<keyword evidence="5" id="KW-0694">RNA-binding</keyword>
<evidence type="ECO:0000256" key="2">
    <source>
        <dbReference type="ARBA" id="ARBA00022603"/>
    </source>
</evidence>
<organism evidence="8 9">
    <name type="scientific">Candidatus Borkfalkia faecavium</name>
    <dbReference type="NCBI Taxonomy" id="2838508"/>
    <lineage>
        <taxon>Bacteria</taxon>
        <taxon>Bacillati</taxon>
        <taxon>Bacillota</taxon>
        <taxon>Clostridia</taxon>
        <taxon>Christensenellales</taxon>
        <taxon>Christensenellaceae</taxon>
        <taxon>Candidatus Borkfalkia</taxon>
    </lineage>
</organism>
<gene>
    <name evidence="8" type="ORF">H9851_05975</name>
</gene>
<evidence type="ECO:0000256" key="6">
    <source>
        <dbReference type="ARBA" id="ARBA00047942"/>
    </source>
</evidence>
<evidence type="ECO:0000313" key="8">
    <source>
        <dbReference type="EMBL" id="HIX50814.1"/>
    </source>
</evidence>
<comment type="caution">
    <text evidence="8">The sequence shown here is derived from an EMBL/GenBank/DDBJ whole genome shotgun (WGS) entry which is preliminary data.</text>
</comment>
<name>A0A9D2AVN2_9FIRM</name>
<dbReference type="GO" id="GO:0032259">
    <property type="term" value="P:methylation"/>
    <property type="evidence" value="ECO:0007669"/>
    <property type="project" value="UniProtKB-KW"/>
</dbReference>
<keyword evidence="2 8" id="KW-0489">Methyltransferase</keyword>
<evidence type="ECO:0000256" key="1">
    <source>
        <dbReference type="ARBA" id="ARBA00011900"/>
    </source>
</evidence>
<dbReference type="GO" id="GO:0009007">
    <property type="term" value="F:site-specific DNA-methyltransferase (adenine-specific) activity"/>
    <property type="evidence" value="ECO:0007669"/>
    <property type="project" value="UniProtKB-EC"/>
</dbReference>
<proteinExistence type="predicted"/>
<dbReference type="PANTHER" id="PTHR33841:SF1">
    <property type="entry name" value="DNA METHYLTRANSFERASE A"/>
    <property type="match status" value="1"/>
</dbReference>
<evidence type="ECO:0000259" key="7">
    <source>
        <dbReference type="Pfam" id="PF07669"/>
    </source>
</evidence>
<dbReference type="InterPro" id="IPR029063">
    <property type="entry name" value="SAM-dependent_MTases_sf"/>
</dbReference>
<dbReference type="AlphaFoldDB" id="A0A9D2AVN2"/>
<comment type="catalytic activity">
    <reaction evidence="6">
        <text>a 2'-deoxyadenosine in DNA + S-adenosyl-L-methionine = an N(6)-methyl-2'-deoxyadenosine in DNA + S-adenosyl-L-homocysteine + H(+)</text>
        <dbReference type="Rhea" id="RHEA:15197"/>
        <dbReference type="Rhea" id="RHEA-COMP:12418"/>
        <dbReference type="Rhea" id="RHEA-COMP:12419"/>
        <dbReference type="ChEBI" id="CHEBI:15378"/>
        <dbReference type="ChEBI" id="CHEBI:57856"/>
        <dbReference type="ChEBI" id="CHEBI:59789"/>
        <dbReference type="ChEBI" id="CHEBI:90615"/>
        <dbReference type="ChEBI" id="CHEBI:90616"/>
        <dbReference type="EC" id="2.1.1.72"/>
    </reaction>
</comment>
<dbReference type="GO" id="GO:0006304">
    <property type="term" value="P:DNA modification"/>
    <property type="evidence" value="ECO:0007669"/>
    <property type="project" value="InterPro"/>
</dbReference>
<dbReference type="CDD" id="cd02440">
    <property type="entry name" value="AdoMet_MTases"/>
    <property type="match status" value="1"/>
</dbReference>
<evidence type="ECO:0000256" key="4">
    <source>
        <dbReference type="ARBA" id="ARBA00022691"/>
    </source>
</evidence>
<dbReference type="PROSITE" id="PS00092">
    <property type="entry name" value="N6_MTASE"/>
    <property type="match status" value="1"/>
</dbReference>
<dbReference type="InterPro" id="IPR011639">
    <property type="entry name" value="MethylTrfase_TaqI-like_dom"/>
</dbReference>
<dbReference type="InterPro" id="IPR050953">
    <property type="entry name" value="N4_N6_ade-DNA_methylase"/>
</dbReference>
<dbReference type="Pfam" id="PF07669">
    <property type="entry name" value="Eco57I"/>
    <property type="match status" value="1"/>
</dbReference>
<evidence type="ECO:0000256" key="3">
    <source>
        <dbReference type="ARBA" id="ARBA00022679"/>
    </source>
</evidence>
<dbReference type="Gene3D" id="3.40.50.150">
    <property type="entry name" value="Vaccinia Virus protein VP39"/>
    <property type="match status" value="1"/>
</dbReference>
<dbReference type="GO" id="GO:0003723">
    <property type="term" value="F:RNA binding"/>
    <property type="evidence" value="ECO:0007669"/>
    <property type="project" value="UniProtKB-KW"/>
</dbReference>
<keyword evidence="3" id="KW-0808">Transferase</keyword>
<dbReference type="Pfam" id="PF00398">
    <property type="entry name" value="RrnaAD"/>
    <property type="match status" value="1"/>
</dbReference>
<protein>
    <recommendedName>
        <fullName evidence="1">site-specific DNA-methyltransferase (adenine-specific)</fullName>
        <ecNumber evidence="1">2.1.1.72</ecNumber>
    </recommendedName>
</protein>